<dbReference type="PIRSF" id="PIRSF014753">
    <property type="entry name" value="UCP014753"/>
    <property type="match status" value="1"/>
</dbReference>
<dbReference type="GeneID" id="93304366"/>
<dbReference type="Pfam" id="PF20938">
    <property type="entry name" value="DUF2264_C"/>
    <property type="match status" value="1"/>
</dbReference>
<gene>
    <name evidence="3" type="ORF">BEH84_06266</name>
</gene>
<accession>A0A1E3A037</accession>
<dbReference type="Proteomes" id="UP000095003">
    <property type="component" value="Unassembled WGS sequence"/>
</dbReference>
<reference evidence="3 4" key="1">
    <citation type="submission" date="2016-07" db="EMBL/GenBank/DDBJ databases">
        <title>Characterization of isolates of Eisenbergiella tayi derived from blood cultures, using whole genome sequencing.</title>
        <authorList>
            <person name="Burdz T."/>
            <person name="Wiebe D."/>
            <person name="Huynh C."/>
            <person name="Bernard K."/>
        </authorList>
    </citation>
    <scope>NUCLEOTIDE SEQUENCE [LARGE SCALE GENOMIC DNA]</scope>
    <source>
        <strain evidence="3 4">NML 120489</strain>
    </source>
</reference>
<organism evidence="3 4">
    <name type="scientific">Eisenbergiella tayi</name>
    <dbReference type="NCBI Taxonomy" id="1432052"/>
    <lineage>
        <taxon>Bacteria</taxon>
        <taxon>Bacillati</taxon>
        <taxon>Bacillota</taxon>
        <taxon>Clostridia</taxon>
        <taxon>Lachnospirales</taxon>
        <taxon>Lachnospiraceae</taxon>
        <taxon>Eisenbergiella</taxon>
    </lineage>
</organism>
<sequence>MDLYSKEDFQRLMLSVLEPLKPYYSRERAELILGVTATNYDRKAEGMEAFSRPLWGLVPFWAGGGEETGFEEIYRKGLKAGTDPGNPEFWGGFHAFDQKFVEMAAIAYGLILTPQKLWDPLSKSEKEHLSSWLYGINDYDLPVCNWILFAVLVNVALMKRGRKYDSKKLEIYLKGVEEFYLGDGWYQDGDSGQKDYYVSFAIHFYCLFYASVMEKEDPERCRIYKERAMLFGKTFIYWFDEEGAALPFGRSLTYRFAQVSFWSACLMAGVYPFSVGVIKGLIVRHLQNWMKKPIFDRDGILTIGYGYPDLIMGERYNGPGSPYWAMKTFAFLQLPDDHEFWTAVPAPLPPLEKTRLLPYADMLIAAHAGHHTAYVPGRYSSSGHGQSQAKYGKFAYDTRFGFHVAKSNFELHEAAPDSMLAFLIDGYVYVRRICEDFTVSEEKVVSVWSPYPKIQVETVVIPEEWGHKRIHRIVSNISCAAYDCGFGIASDPSDEFTGRTEEGTALAENRYAFCRVTGKYTEVAGERVPEAGVIIDADPNTNLLYPKAVIPAVQYHIMEGVTVVETCVYADWKGLDYWEGKKSGLNGTD</sequence>
<feature type="domain" description="DUF2264" evidence="1">
    <location>
        <begin position="6"/>
        <end position="347"/>
    </location>
</feature>
<dbReference type="InterPro" id="IPR049349">
    <property type="entry name" value="DUF2264_N"/>
</dbReference>
<dbReference type="AlphaFoldDB" id="A0A1E3A037"/>
<dbReference type="PANTHER" id="PTHR35339:SF4">
    <property type="entry name" value="LINALOOL DEHYDRATASE_ISOMERASE DOMAIN-CONTAINING PROTEIN"/>
    <property type="match status" value="1"/>
</dbReference>
<dbReference type="EMBL" id="MCGI01000010">
    <property type="protein sequence ID" value="ODM02124.1"/>
    <property type="molecule type" value="Genomic_DNA"/>
</dbReference>
<evidence type="ECO:0000259" key="1">
    <source>
        <dbReference type="Pfam" id="PF10022"/>
    </source>
</evidence>
<dbReference type="Pfam" id="PF10022">
    <property type="entry name" value="DUF2264"/>
    <property type="match status" value="1"/>
</dbReference>
<name>A0A1E3A037_9FIRM</name>
<feature type="domain" description="DUF2264" evidence="2">
    <location>
        <begin position="354"/>
        <end position="570"/>
    </location>
</feature>
<evidence type="ECO:0008006" key="5">
    <source>
        <dbReference type="Google" id="ProtNLM"/>
    </source>
</evidence>
<dbReference type="PANTHER" id="PTHR35339">
    <property type="entry name" value="LINALOOL DEHYDRATASE_ISOMERASE DOMAIN-CONTAINING PROTEIN"/>
    <property type="match status" value="1"/>
</dbReference>
<dbReference type="PATRIC" id="fig|1432052.3.peg.6918"/>
<evidence type="ECO:0000259" key="2">
    <source>
        <dbReference type="Pfam" id="PF20938"/>
    </source>
</evidence>
<dbReference type="InterPro" id="IPR016624">
    <property type="entry name" value="UCP014753"/>
</dbReference>
<dbReference type="RefSeq" id="WP_069159494.1">
    <property type="nucleotide sequence ID" value="NZ_DBFYTC010000036.1"/>
</dbReference>
<comment type="caution">
    <text evidence="3">The sequence shown here is derived from an EMBL/GenBank/DDBJ whole genome shotgun (WGS) entry which is preliminary data.</text>
</comment>
<evidence type="ECO:0000313" key="4">
    <source>
        <dbReference type="Proteomes" id="UP000095003"/>
    </source>
</evidence>
<evidence type="ECO:0000313" key="3">
    <source>
        <dbReference type="EMBL" id="ODM02124.1"/>
    </source>
</evidence>
<dbReference type="InterPro" id="IPR049237">
    <property type="entry name" value="DUF2264_C"/>
</dbReference>
<protein>
    <recommendedName>
        <fullName evidence="5">DUF2264 domain-containing protein</fullName>
    </recommendedName>
</protein>
<proteinExistence type="predicted"/>